<evidence type="ECO:0000313" key="7">
    <source>
        <dbReference type="Proteomes" id="UP001314170"/>
    </source>
</evidence>
<dbReference type="GO" id="GO:0000398">
    <property type="term" value="P:mRNA splicing, via spliceosome"/>
    <property type="evidence" value="ECO:0007669"/>
    <property type="project" value="TreeGrafter"/>
</dbReference>
<dbReference type="GO" id="GO:0071004">
    <property type="term" value="C:U2-type prespliceosome"/>
    <property type="evidence" value="ECO:0007669"/>
    <property type="project" value="TreeGrafter"/>
</dbReference>
<sequence length="120" mass="13186">MANRLGFQLFVGRLSSYSTNHELKRLFSPFGVVTEARLVVDPRTQKPKGYGFVTFESETDAQKALKTMNGRNVAVATLKAMVNMWSSSGILLVVMFGILVKAMVNMWSSSGILLVVLLAV</sequence>
<dbReference type="Proteomes" id="UP001314170">
    <property type="component" value="Unassembled WGS sequence"/>
</dbReference>
<proteinExistence type="predicted"/>
<dbReference type="PROSITE" id="PS50102">
    <property type="entry name" value="RRM"/>
    <property type="match status" value="1"/>
</dbReference>
<dbReference type="SUPFAM" id="SSF54928">
    <property type="entry name" value="RNA-binding domain, RBD"/>
    <property type="match status" value="1"/>
</dbReference>
<comment type="caution">
    <text evidence="6">The sequence shown here is derived from an EMBL/GenBank/DDBJ whole genome shotgun (WGS) entry which is preliminary data.</text>
</comment>
<dbReference type="SMART" id="SM00360">
    <property type="entry name" value="RRM"/>
    <property type="match status" value="1"/>
</dbReference>
<accession>A0AAV1RDC8</accession>
<gene>
    <name evidence="6" type="ORF">DCAF_LOCUS8563</name>
</gene>
<name>A0AAV1RDC8_9ROSI</name>
<keyword evidence="4" id="KW-1133">Transmembrane helix</keyword>
<dbReference type="GO" id="GO:0030619">
    <property type="term" value="F:U1 snRNA binding"/>
    <property type="evidence" value="ECO:0007669"/>
    <property type="project" value="TreeGrafter"/>
</dbReference>
<keyword evidence="4" id="KW-0812">Transmembrane</keyword>
<evidence type="ECO:0000259" key="5">
    <source>
        <dbReference type="PROSITE" id="PS50102"/>
    </source>
</evidence>
<dbReference type="InterPro" id="IPR035979">
    <property type="entry name" value="RBD_domain_sf"/>
</dbReference>
<dbReference type="PANTHER" id="PTHR13952">
    <property type="entry name" value="U1 SMALL NUCLEAR RIBONUCLEOPROTEIN 70 KD"/>
    <property type="match status" value="1"/>
</dbReference>
<evidence type="ECO:0000256" key="3">
    <source>
        <dbReference type="PROSITE-ProRule" id="PRU00176"/>
    </source>
</evidence>
<dbReference type="GO" id="GO:0005685">
    <property type="term" value="C:U1 snRNP"/>
    <property type="evidence" value="ECO:0007669"/>
    <property type="project" value="TreeGrafter"/>
</dbReference>
<dbReference type="InterPro" id="IPR000504">
    <property type="entry name" value="RRM_dom"/>
</dbReference>
<evidence type="ECO:0000256" key="1">
    <source>
        <dbReference type="ARBA" id="ARBA00004123"/>
    </source>
</evidence>
<dbReference type="InterPro" id="IPR051183">
    <property type="entry name" value="U1_U11-U12_snRNP_70-35kDa"/>
</dbReference>
<evidence type="ECO:0000256" key="2">
    <source>
        <dbReference type="ARBA" id="ARBA00023242"/>
    </source>
</evidence>
<keyword evidence="4" id="KW-0472">Membrane</keyword>
<keyword evidence="3" id="KW-0694">RNA-binding</keyword>
<dbReference type="InterPro" id="IPR012677">
    <property type="entry name" value="Nucleotide-bd_a/b_plait_sf"/>
</dbReference>
<evidence type="ECO:0000256" key="4">
    <source>
        <dbReference type="SAM" id="Phobius"/>
    </source>
</evidence>
<evidence type="ECO:0000313" key="6">
    <source>
        <dbReference type="EMBL" id="CAK7331616.1"/>
    </source>
</evidence>
<dbReference type="EMBL" id="CAWUPB010000913">
    <property type="protein sequence ID" value="CAK7331616.1"/>
    <property type="molecule type" value="Genomic_DNA"/>
</dbReference>
<dbReference type="AlphaFoldDB" id="A0AAV1RDC8"/>
<feature type="transmembrane region" description="Helical" evidence="4">
    <location>
        <begin position="89"/>
        <end position="119"/>
    </location>
</feature>
<keyword evidence="7" id="KW-1185">Reference proteome</keyword>
<keyword evidence="2" id="KW-0539">Nucleus</keyword>
<comment type="subcellular location">
    <subcellularLocation>
        <location evidence="1">Nucleus</location>
    </subcellularLocation>
</comment>
<protein>
    <recommendedName>
        <fullName evidence="5">RRM domain-containing protein</fullName>
    </recommendedName>
</protein>
<dbReference type="Pfam" id="PF00076">
    <property type="entry name" value="RRM_1"/>
    <property type="match status" value="1"/>
</dbReference>
<reference evidence="6 7" key="1">
    <citation type="submission" date="2024-01" db="EMBL/GenBank/DDBJ databases">
        <authorList>
            <person name="Waweru B."/>
        </authorList>
    </citation>
    <scope>NUCLEOTIDE SEQUENCE [LARGE SCALE GENOMIC DNA]</scope>
</reference>
<dbReference type="GO" id="GO:0003729">
    <property type="term" value="F:mRNA binding"/>
    <property type="evidence" value="ECO:0007669"/>
    <property type="project" value="TreeGrafter"/>
</dbReference>
<dbReference type="GO" id="GO:0071011">
    <property type="term" value="C:precatalytic spliceosome"/>
    <property type="evidence" value="ECO:0007669"/>
    <property type="project" value="TreeGrafter"/>
</dbReference>
<feature type="domain" description="RRM" evidence="5">
    <location>
        <begin position="7"/>
        <end position="80"/>
    </location>
</feature>
<organism evidence="6 7">
    <name type="scientific">Dovyalis caffra</name>
    <dbReference type="NCBI Taxonomy" id="77055"/>
    <lineage>
        <taxon>Eukaryota</taxon>
        <taxon>Viridiplantae</taxon>
        <taxon>Streptophyta</taxon>
        <taxon>Embryophyta</taxon>
        <taxon>Tracheophyta</taxon>
        <taxon>Spermatophyta</taxon>
        <taxon>Magnoliopsida</taxon>
        <taxon>eudicotyledons</taxon>
        <taxon>Gunneridae</taxon>
        <taxon>Pentapetalae</taxon>
        <taxon>rosids</taxon>
        <taxon>fabids</taxon>
        <taxon>Malpighiales</taxon>
        <taxon>Salicaceae</taxon>
        <taxon>Flacourtieae</taxon>
        <taxon>Dovyalis</taxon>
    </lineage>
</organism>
<dbReference type="PANTHER" id="PTHR13952:SF21">
    <property type="entry name" value="POLYNUCLEOTIDE ADENYLYLTRANSFERASE DOMAIN_RNA RECOGNITION MOTIF PROTEIN-RELATED"/>
    <property type="match status" value="1"/>
</dbReference>
<dbReference type="Gene3D" id="3.30.70.330">
    <property type="match status" value="1"/>
</dbReference>